<dbReference type="SUPFAM" id="SSF52402">
    <property type="entry name" value="Adenine nucleotide alpha hydrolases-like"/>
    <property type="match status" value="1"/>
</dbReference>
<proteinExistence type="predicted"/>
<dbReference type="OrthoDB" id="9813682at2"/>
<gene>
    <name evidence="3" type="ORF">GA0071312_3814</name>
    <name evidence="2" type="ORF">HLUCCO17_00070</name>
</gene>
<dbReference type="AlphaFoldDB" id="A0A0P7XXZ1"/>
<reference evidence="3 5" key="2">
    <citation type="submission" date="2016-08" db="EMBL/GenBank/DDBJ databases">
        <authorList>
            <person name="Varghese N."/>
            <person name="Submissions Spin"/>
        </authorList>
    </citation>
    <scope>NUCLEOTIDE SEQUENCE [LARGE SCALE GENOMIC DNA]</scope>
    <source>
        <strain evidence="3 5">HL-109</strain>
    </source>
</reference>
<dbReference type="STRING" id="1653334.GA0071312_3814"/>
<feature type="domain" description="UspA" evidence="1">
    <location>
        <begin position="16"/>
        <end position="153"/>
    </location>
</feature>
<evidence type="ECO:0000313" key="2">
    <source>
        <dbReference type="EMBL" id="KPQ12521.1"/>
    </source>
</evidence>
<dbReference type="EMBL" id="FMBM01000003">
    <property type="protein sequence ID" value="SCC82803.1"/>
    <property type="molecule type" value="Genomic_DNA"/>
</dbReference>
<accession>A0A0P7XXZ1</accession>
<keyword evidence="5" id="KW-1185">Reference proteome</keyword>
<evidence type="ECO:0000259" key="1">
    <source>
        <dbReference type="Pfam" id="PF00582"/>
    </source>
</evidence>
<protein>
    <submittedName>
        <fullName evidence="3">Nucleotide-binding universal stress protein, UspA family</fullName>
    </submittedName>
    <submittedName>
        <fullName evidence="2">Universal stress protein family protein</fullName>
    </submittedName>
</protein>
<dbReference type="EMBL" id="LJSX01000001">
    <property type="protein sequence ID" value="KPQ12521.1"/>
    <property type="molecule type" value="Genomic_DNA"/>
</dbReference>
<name>A0A0P7XXZ1_9HYPH</name>
<evidence type="ECO:0000313" key="4">
    <source>
        <dbReference type="Proteomes" id="UP000050497"/>
    </source>
</evidence>
<comment type="caution">
    <text evidence="2">The sequence shown here is derived from an EMBL/GenBank/DDBJ whole genome shotgun (WGS) entry which is preliminary data.</text>
</comment>
<organism evidence="2 4">
    <name type="scientific">Saliniramus fredricksonii</name>
    <dbReference type="NCBI Taxonomy" id="1653334"/>
    <lineage>
        <taxon>Bacteria</taxon>
        <taxon>Pseudomonadati</taxon>
        <taxon>Pseudomonadota</taxon>
        <taxon>Alphaproteobacteria</taxon>
        <taxon>Hyphomicrobiales</taxon>
        <taxon>Salinarimonadaceae</taxon>
        <taxon>Saliniramus</taxon>
    </lineage>
</organism>
<sequence length="166" mass="17740">MAYSRRRSYEPGHRPKFLVIIDETHECARAVRFAARRVARLGAKLVLLSVSEPPDGFEWLGVGDVMRAEAEEEAQERLEQAAEIAREAAGVQSELVIRMGAKTGEILKVIEEDEDISFLVLAAGTASEGPGPLVTSLAGKAASTYPVPVVIVPGGLSDEEIDAIAG</sequence>
<evidence type="ECO:0000313" key="3">
    <source>
        <dbReference type="EMBL" id="SCC82803.1"/>
    </source>
</evidence>
<dbReference type="Pfam" id="PF00582">
    <property type="entry name" value="Usp"/>
    <property type="match status" value="1"/>
</dbReference>
<evidence type="ECO:0000313" key="5">
    <source>
        <dbReference type="Proteomes" id="UP000182800"/>
    </source>
</evidence>
<dbReference type="RefSeq" id="WP_074446559.1">
    <property type="nucleotide sequence ID" value="NZ_FMBM01000003.1"/>
</dbReference>
<dbReference type="Proteomes" id="UP000050497">
    <property type="component" value="Unassembled WGS sequence"/>
</dbReference>
<dbReference type="InterPro" id="IPR006016">
    <property type="entry name" value="UspA"/>
</dbReference>
<dbReference type="Gene3D" id="3.40.50.12370">
    <property type="match status" value="1"/>
</dbReference>
<dbReference type="Proteomes" id="UP000182800">
    <property type="component" value="Unassembled WGS sequence"/>
</dbReference>
<reference evidence="2 4" key="1">
    <citation type="submission" date="2015-09" db="EMBL/GenBank/DDBJ databases">
        <title>Identification and resolution of microdiversity through metagenomic sequencing of parallel consortia.</title>
        <authorList>
            <person name="Nelson W.C."/>
            <person name="Romine M.F."/>
            <person name="Lindemann S.R."/>
        </authorList>
    </citation>
    <scope>NUCLEOTIDE SEQUENCE [LARGE SCALE GENOMIC DNA]</scope>
    <source>
        <strain evidence="2">HL-109</strain>
    </source>
</reference>